<reference evidence="1 2" key="1">
    <citation type="submission" date="2016-10" db="EMBL/GenBank/DDBJ databases">
        <authorList>
            <person name="de Groot N.N."/>
        </authorList>
    </citation>
    <scope>NUCLEOTIDE SEQUENCE [LARGE SCALE GENOMIC DNA]</scope>
    <source>
        <strain evidence="1 2">DSM 100674</strain>
    </source>
</reference>
<dbReference type="Proteomes" id="UP000199582">
    <property type="component" value="Unassembled WGS sequence"/>
</dbReference>
<dbReference type="InterPro" id="IPR023393">
    <property type="entry name" value="START-like_dom_sf"/>
</dbReference>
<dbReference type="Gene3D" id="3.30.530.20">
    <property type="match status" value="1"/>
</dbReference>
<dbReference type="OrthoDB" id="9787428at2"/>
<dbReference type="PANTHER" id="PTHR38588:SF1">
    <property type="entry name" value="BLL0334 PROTEIN"/>
    <property type="match status" value="1"/>
</dbReference>
<evidence type="ECO:0000313" key="2">
    <source>
        <dbReference type="Proteomes" id="UP000199582"/>
    </source>
</evidence>
<dbReference type="InterPro" id="IPR010419">
    <property type="entry name" value="CO_DH_gsu"/>
</dbReference>
<dbReference type="CDD" id="cd05018">
    <property type="entry name" value="CoxG"/>
    <property type="match status" value="1"/>
</dbReference>
<dbReference type="AlphaFoldDB" id="A0A1H7XFM8"/>
<proteinExistence type="predicted"/>
<organism evidence="1 2">
    <name type="scientific">Roseovarius azorensis</name>
    <dbReference type="NCBI Taxonomy" id="1287727"/>
    <lineage>
        <taxon>Bacteria</taxon>
        <taxon>Pseudomonadati</taxon>
        <taxon>Pseudomonadota</taxon>
        <taxon>Alphaproteobacteria</taxon>
        <taxon>Rhodobacterales</taxon>
        <taxon>Roseobacteraceae</taxon>
        <taxon>Roseovarius</taxon>
    </lineage>
</organism>
<accession>A0A1H7XFM8</accession>
<keyword evidence="2" id="KW-1185">Reference proteome</keyword>
<name>A0A1H7XFM8_9RHOB</name>
<gene>
    <name evidence="1" type="ORF">SAMN05443999_12012</name>
</gene>
<dbReference type="RefSeq" id="WP_093039258.1">
    <property type="nucleotide sequence ID" value="NZ_FOAG01000020.1"/>
</dbReference>
<dbReference type="EMBL" id="FOAG01000020">
    <property type="protein sequence ID" value="SEM31987.1"/>
    <property type="molecule type" value="Genomic_DNA"/>
</dbReference>
<protein>
    <recommendedName>
        <fullName evidence="3">Carbon monoxide dehydrogenase subunit G</fullName>
    </recommendedName>
</protein>
<sequence length="151" mass="16043">MKLEDSVTLPCGRETAWAALNDADVLRQCIPGCEELLQDAPDHMAAKVALKVGPVKAKFAGEVTLSEIKPPESYFLSGEGKGGVAGFAKGSALVRLEQVSTEETILHYSASADVGGKLAQIGSRMLDSTAQRLARQFFDKFRDCVSAKAGV</sequence>
<dbReference type="STRING" id="1287727.SAMN05443999_12012"/>
<evidence type="ECO:0008006" key="3">
    <source>
        <dbReference type="Google" id="ProtNLM"/>
    </source>
</evidence>
<dbReference type="PANTHER" id="PTHR38588">
    <property type="entry name" value="BLL0334 PROTEIN"/>
    <property type="match status" value="1"/>
</dbReference>
<dbReference type="SUPFAM" id="SSF55961">
    <property type="entry name" value="Bet v1-like"/>
    <property type="match status" value="1"/>
</dbReference>
<evidence type="ECO:0000313" key="1">
    <source>
        <dbReference type="EMBL" id="SEM31987.1"/>
    </source>
</evidence>
<dbReference type="Pfam" id="PF06240">
    <property type="entry name" value="COXG"/>
    <property type="match status" value="1"/>
</dbReference>